<gene>
    <name evidence="1" type="ORF">J8273_4316</name>
</gene>
<evidence type="ECO:0000313" key="2">
    <source>
        <dbReference type="Proteomes" id="UP000717585"/>
    </source>
</evidence>
<organism evidence="1 2">
    <name type="scientific">Carpediemonas membranifera</name>
    <dbReference type="NCBI Taxonomy" id="201153"/>
    <lineage>
        <taxon>Eukaryota</taxon>
        <taxon>Metamonada</taxon>
        <taxon>Carpediemonas-like organisms</taxon>
        <taxon>Carpediemonas</taxon>
    </lineage>
</organism>
<evidence type="ECO:0000313" key="1">
    <source>
        <dbReference type="EMBL" id="KAG9394214.1"/>
    </source>
</evidence>
<name>A0A8J6B6P2_9EUKA</name>
<protein>
    <submittedName>
        <fullName evidence="1">Uncharacterized protein</fullName>
    </submittedName>
</protein>
<dbReference type="AlphaFoldDB" id="A0A8J6B6P2"/>
<keyword evidence="2" id="KW-1185">Reference proteome</keyword>
<proteinExistence type="predicted"/>
<dbReference type="Proteomes" id="UP000717585">
    <property type="component" value="Unassembled WGS sequence"/>
</dbReference>
<accession>A0A8J6B6P2</accession>
<comment type="caution">
    <text evidence="1">The sequence shown here is derived from an EMBL/GenBank/DDBJ whole genome shotgun (WGS) entry which is preliminary data.</text>
</comment>
<reference evidence="1" key="1">
    <citation type="submission" date="2021-05" db="EMBL/GenBank/DDBJ databases">
        <title>A free-living protist that lacks canonical eukaryotic 1 DNA replication and segregation systems.</title>
        <authorList>
            <person name="Salas-Leiva D.E."/>
            <person name="Tromer E.C."/>
            <person name="Curtis B.A."/>
            <person name="Jerlstrom-Hultqvist J."/>
            <person name="Kolisko M."/>
            <person name="Yi Z."/>
            <person name="Salas-Leiva J.S."/>
            <person name="Gallot-Lavallee L."/>
            <person name="Kops G.J.P.L."/>
            <person name="Archibald J.M."/>
            <person name="Simpson A.G.B."/>
            <person name="Roger A.J."/>
        </authorList>
    </citation>
    <scope>NUCLEOTIDE SEQUENCE</scope>
    <source>
        <strain evidence="1">BICM</strain>
    </source>
</reference>
<sequence length="82" mass="9208">MNVTSINPLLAKDDVQLTTYQQKWADQEFISSVDVDLVKLTKTEDTFAGKINQTIGDLELKLDKLRHQLYLAEGLAATLSNQ</sequence>
<dbReference type="EMBL" id="JAHDYR010000016">
    <property type="protein sequence ID" value="KAG9394214.1"/>
    <property type="molecule type" value="Genomic_DNA"/>
</dbReference>